<dbReference type="Proteomes" id="UP000078560">
    <property type="component" value="Unassembled WGS sequence"/>
</dbReference>
<sequence length="74" mass="8694">MPKGYLHTIGVLCGVITSYFITIVSTLADSVLYCFICECYQKQMIDENPLRKIYTPTLLRELILEMYEEYNTRM</sequence>
<evidence type="ECO:0000313" key="3">
    <source>
        <dbReference type="EMBL" id="SBS97473.1"/>
    </source>
</evidence>
<protein>
    <submittedName>
        <fullName evidence="3">Inner membrane complex suture component, putative (ISC3)</fullName>
    </submittedName>
</protein>
<name>A0A1A8WZZ4_PLAOA</name>
<reference evidence="3" key="2">
    <citation type="submission" date="2016-05" db="EMBL/GenBank/DDBJ databases">
        <authorList>
            <person name="Lavstsen T."/>
            <person name="Jespersen J.S."/>
        </authorList>
    </citation>
    <scope>NUCLEOTIDE SEQUENCE [LARGE SCALE GENOMIC DNA]</scope>
</reference>
<evidence type="ECO:0000313" key="2">
    <source>
        <dbReference type="EMBL" id="SBS87277.1"/>
    </source>
</evidence>
<reference evidence="4 5" key="1">
    <citation type="submission" date="2016-05" db="EMBL/GenBank/DDBJ databases">
        <authorList>
            <person name="Naeem Raeece"/>
        </authorList>
    </citation>
    <scope>NUCLEOTIDE SEQUENCE [LARGE SCALE GENOMIC DNA]</scope>
</reference>
<dbReference type="EMBL" id="FLQV01000710">
    <property type="protein sequence ID" value="SBS97473.1"/>
    <property type="molecule type" value="Genomic_DNA"/>
</dbReference>
<dbReference type="Proteomes" id="UP000078546">
    <property type="component" value="Unassembled WGS sequence"/>
</dbReference>
<accession>A0A1A8WZZ4</accession>
<dbReference type="EMBL" id="FLQU01000557">
    <property type="protein sequence ID" value="SBS87277.1"/>
    <property type="molecule type" value="Genomic_DNA"/>
</dbReference>
<organism evidence="3 4">
    <name type="scientific">Plasmodium ovale curtisi</name>
    <dbReference type="NCBI Taxonomy" id="864141"/>
    <lineage>
        <taxon>Eukaryota</taxon>
        <taxon>Sar</taxon>
        <taxon>Alveolata</taxon>
        <taxon>Apicomplexa</taxon>
        <taxon>Aconoidasida</taxon>
        <taxon>Haemosporida</taxon>
        <taxon>Plasmodiidae</taxon>
        <taxon>Plasmodium</taxon>
        <taxon>Plasmodium (Plasmodium)</taxon>
    </lineage>
</organism>
<evidence type="ECO:0000313" key="5">
    <source>
        <dbReference type="Proteomes" id="UP000078560"/>
    </source>
</evidence>
<keyword evidence="1" id="KW-0472">Membrane</keyword>
<keyword evidence="1" id="KW-0812">Transmembrane</keyword>
<proteinExistence type="predicted"/>
<feature type="transmembrane region" description="Helical" evidence="1">
    <location>
        <begin position="6"/>
        <end position="36"/>
    </location>
</feature>
<evidence type="ECO:0000256" key="1">
    <source>
        <dbReference type="SAM" id="Phobius"/>
    </source>
</evidence>
<evidence type="ECO:0000313" key="4">
    <source>
        <dbReference type="Proteomes" id="UP000078546"/>
    </source>
</evidence>
<gene>
    <name evidence="3" type="ORF">POVCU1_038490</name>
    <name evidence="2" type="ORF">POVCU2_0041830</name>
</gene>
<keyword evidence="1" id="KW-1133">Transmembrane helix</keyword>
<dbReference type="AlphaFoldDB" id="A0A1A8WZZ4"/>